<comment type="caution">
    <text evidence="1">The sequence shown here is derived from an EMBL/GenBank/DDBJ whole genome shotgun (WGS) entry which is preliminary data.</text>
</comment>
<evidence type="ECO:0000313" key="2">
    <source>
        <dbReference type="Proteomes" id="UP000789920"/>
    </source>
</evidence>
<name>A0ACA9SEA7_9GLOM</name>
<sequence length="43" mass="4921">HKIPFSPKDLDRSAKLQYIIGALTQQFFGNQKILAFTERSLAK</sequence>
<dbReference type="EMBL" id="CAJVQC010116464">
    <property type="protein sequence ID" value="CAG8837042.1"/>
    <property type="molecule type" value="Genomic_DNA"/>
</dbReference>
<accession>A0ACA9SEA7</accession>
<dbReference type="Proteomes" id="UP000789920">
    <property type="component" value="Unassembled WGS sequence"/>
</dbReference>
<gene>
    <name evidence="1" type="ORF">RPERSI_LOCUS30146</name>
</gene>
<evidence type="ECO:0000313" key="1">
    <source>
        <dbReference type="EMBL" id="CAG8837042.1"/>
    </source>
</evidence>
<feature type="non-terminal residue" evidence="1">
    <location>
        <position position="1"/>
    </location>
</feature>
<feature type="non-terminal residue" evidence="1">
    <location>
        <position position="43"/>
    </location>
</feature>
<reference evidence="1" key="1">
    <citation type="submission" date="2021-06" db="EMBL/GenBank/DDBJ databases">
        <authorList>
            <person name="Kallberg Y."/>
            <person name="Tangrot J."/>
            <person name="Rosling A."/>
        </authorList>
    </citation>
    <scope>NUCLEOTIDE SEQUENCE</scope>
    <source>
        <strain evidence="1">MA461A</strain>
    </source>
</reference>
<organism evidence="1 2">
    <name type="scientific">Racocetra persica</name>
    <dbReference type="NCBI Taxonomy" id="160502"/>
    <lineage>
        <taxon>Eukaryota</taxon>
        <taxon>Fungi</taxon>
        <taxon>Fungi incertae sedis</taxon>
        <taxon>Mucoromycota</taxon>
        <taxon>Glomeromycotina</taxon>
        <taxon>Glomeromycetes</taxon>
        <taxon>Diversisporales</taxon>
        <taxon>Gigasporaceae</taxon>
        <taxon>Racocetra</taxon>
    </lineage>
</organism>
<proteinExistence type="predicted"/>
<keyword evidence="2" id="KW-1185">Reference proteome</keyword>
<protein>
    <submittedName>
        <fullName evidence="1">14947_t:CDS:1</fullName>
    </submittedName>
</protein>